<dbReference type="PROSITE" id="PS51257">
    <property type="entry name" value="PROKAR_LIPOPROTEIN"/>
    <property type="match status" value="1"/>
</dbReference>
<dbReference type="Proteomes" id="UP001595962">
    <property type="component" value="Unassembled WGS sequence"/>
</dbReference>
<evidence type="ECO:0000313" key="1">
    <source>
        <dbReference type="EMBL" id="MFC4653753.1"/>
    </source>
</evidence>
<proteinExistence type="predicted"/>
<dbReference type="RefSeq" id="WP_377331270.1">
    <property type="nucleotide sequence ID" value="NZ_JBHSGB010000001.1"/>
</dbReference>
<evidence type="ECO:0008006" key="3">
    <source>
        <dbReference type="Google" id="ProtNLM"/>
    </source>
</evidence>
<dbReference type="EMBL" id="JBHSGB010000001">
    <property type="protein sequence ID" value="MFC4653753.1"/>
    <property type="molecule type" value="Genomic_DNA"/>
</dbReference>
<evidence type="ECO:0000313" key="2">
    <source>
        <dbReference type="Proteomes" id="UP001595962"/>
    </source>
</evidence>
<sequence>MMRTNLFWICVLSLISVAGCDIQKSVLLGDSVYQIPAEYLITPPSVFEMEEGDSDAGMVGLTFNQDQDFSEYLGADAWLPKNSITAILYSREGTKLTGISPLFSRPVEFSIEGKQLVEFENSYRLFNGNTRISWQAFPKQQTIIYETDVKAKWVADCIPMGGMKGSEQSHESIDIPTSCRIDIEYQNVILSLTTSEKNLIGHADKIINSVLRKIDSWRVLNGGKT</sequence>
<comment type="caution">
    <text evidence="1">The sequence shown here is derived from an EMBL/GenBank/DDBJ whole genome shotgun (WGS) entry which is preliminary data.</text>
</comment>
<organism evidence="1 2">
    <name type="scientific">Rheinheimera marina</name>
    <dbReference type="NCBI Taxonomy" id="1774958"/>
    <lineage>
        <taxon>Bacteria</taxon>
        <taxon>Pseudomonadati</taxon>
        <taxon>Pseudomonadota</taxon>
        <taxon>Gammaproteobacteria</taxon>
        <taxon>Chromatiales</taxon>
        <taxon>Chromatiaceae</taxon>
        <taxon>Rheinheimera</taxon>
    </lineage>
</organism>
<accession>A0ABV9JIJ3</accession>
<name>A0ABV9JIJ3_9GAMM</name>
<keyword evidence="2" id="KW-1185">Reference proteome</keyword>
<gene>
    <name evidence="1" type="ORF">ACFO3I_01815</name>
</gene>
<protein>
    <recommendedName>
        <fullName evidence="3">ABC-type transport auxiliary lipoprotein component domain-containing protein</fullName>
    </recommendedName>
</protein>
<reference evidence="2" key="1">
    <citation type="journal article" date="2019" name="Int. J. Syst. Evol. Microbiol.">
        <title>The Global Catalogue of Microorganisms (GCM) 10K type strain sequencing project: providing services to taxonomists for standard genome sequencing and annotation.</title>
        <authorList>
            <consortium name="The Broad Institute Genomics Platform"/>
            <consortium name="The Broad Institute Genome Sequencing Center for Infectious Disease"/>
            <person name="Wu L."/>
            <person name="Ma J."/>
        </authorList>
    </citation>
    <scope>NUCLEOTIDE SEQUENCE [LARGE SCALE GENOMIC DNA]</scope>
    <source>
        <strain evidence="2">DT28</strain>
    </source>
</reference>